<evidence type="ECO:0000313" key="2">
    <source>
        <dbReference type="Proteomes" id="UP000429595"/>
    </source>
</evidence>
<organism evidence="1 2">
    <name type="scientific">Bacillus aerolatus</name>
    <dbReference type="NCBI Taxonomy" id="2653354"/>
    <lineage>
        <taxon>Bacteria</taxon>
        <taxon>Bacillati</taxon>
        <taxon>Bacillota</taxon>
        <taxon>Bacilli</taxon>
        <taxon>Bacillales</taxon>
        <taxon>Bacillaceae</taxon>
        <taxon>Bacillus</taxon>
    </lineage>
</organism>
<evidence type="ECO:0000313" key="1">
    <source>
        <dbReference type="EMBL" id="KAB7705955.1"/>
    </source>
</evidence>
<dbReference type="RefSeq" id="WP_152152553.1">
    <property type="nucleotide sequence ID" value="NZ_WEIO01000007.1"/>
</dbReference>
<sequence length="198" mass="23521">MIRNFFKKSFSERDFWTWFEKHSEEYFHLDENNYERLFNKLDLQLSKINGDLVFEFSADIQNGRREFIISADGLASAFPDVIRLTESAPQLAQFHIIAFRQRKDEEHEIRYNEVNLKTEDIFFTYERDERTIQLDLIIYIKEYIEENDDFIGAAFIMIDSLIGEYDAGTKLGEIEFKAYRGEKEAKPIMALPELIDSL</sequence>
<reference evidence="1 2" key="1">
    <citation type="submission" date="2019-10" db="EMBL/GenBank/DDBJ databases">
        <title>Bacillus aerolatum sp. nov., isolated from bioaerosol of sport playgrounds.</title>
        <authorList>
            <person name="Chen P."/>
            <person name="Zhang G."/>
        </authorList>
    </citation>
    <scope>NUCLEOTIDE SEQUENCE [LARGE SCALE GENOMIC DNA]</scope>
    <source>
        <strain evidence="1 2">CX253</strain>
    </source>
</reference>
<dbReference type="EMBL" id="WEIO01000007">
    <property type="protein sequence ID" value="KAB7705955.1"/>
    <property type="molecule type" value="Genomic_DNA"/>
</dbReference>
<comment type="caution">
    <text evidence="1">The sequence shown here is derived from an EMBL/GenBank/DDBJ whole genome shotgun (WGS) entry which is preliminary data.</text>
</comment>
<dbReference type="Proteomes" id="UP000429595">
    <property type="component" value="Unassembled WGS sequence"/>
</dbReference>
<evidence type="ECO:0008006" key="3">
    <source>
        <dbReference type="Google" id="ProtNLM"/>
    </source>
</evidence>
<keyword evidence="2" id="KW-1185">Reference proteome</keyword>
<protein>
    <recommendedName>
        <fullName evidence="3">DUF695 domain-containing protein</fullName>
    </recommendedName>
</protein>
<accession>A0A6I1FP35</accession>
<gene>
    <name evidence="1" type="ORF">F9802_12885</name>
</gene>
<dbReference type="AlphaFoldDB" id="A0A6I1FP35"/>
<proteinExistence type="predicted"/>
<name>A0A6I1FP35_9BACI</name>